<dbReference type="PANTHER" id="PTHR12631">
    <property type="entry name" value="ALPHA-L-IDURONIDASE"/>
    <property type="match status" value="1"/>
</dbReference>
<proteinExistence type="predicted"/>
<dbReference type="STRING" id="1477437.SAMN05444682_10341"/>
<evidence type="ECO:0000313" key="2">
    <source>
        <dbReference type="Proteomes" id="UP000198670"/>
    </source>
</evidence>
<dbReference type="EMBL" id="FOQO01000003">
    <property type="protein sequence ID" value="SFI24820.1"/>
    <property type="molecule type" value="Genomic_DNA"/>
</dbReference>
<protein>
    <recommendedName>
        <fullName evidence="3">Glycosyl hydrolases family 39</fullName>
    </recommendedName>
</protein>
<dbReference type="Proteomes" id="UP000198670">
    <property type="component" value="Unassembled WGS sequence"/>
</dbReference>
<dbReference type="GO" id="GO:0004553">
    <property type="term" value="F:hydrolase activity, hydrolyzing O-glycosyl compounds"/>
    <property type="evidence" value="ECO:0007669"/>
    <property type="project" value="TreeGrafter"/>
</dbReference>
<accession>A0A1I3GN24</accession>
<organism evidence="1 2">
    <name type="scientific">Parapedobacter indicus</name>
    <dbReference type="NCBI Taxonomy" id="1477437"/>
    <lineage>
        <taxon>Bacteria</taxon>
        <taxon>Pseudomonadati</taxon>
        <taxon>Bacteroidota</taxon>
        <taxon>Sphingobacteriia</taxon>
        <taxon>Sphingobacteriales</taxon>
        <taxon>Sphingobacteriaceae</taxon>
        <taxon>Parapedobacter</taxon>
    </lineage>
</organism>
<sequence length="518" mass="57295">MIKRLTAIGGIYALSLLFLLWFLSSCSKEALVAGEDDDKPEATNPSSDLSSASAEAFLYGSNMGYYPGWSDQQLAELLIGNPTRNIAGAGVNSLRPAMYDHFVQRWGYDIRAGAFETYQQLGGKDHTMFLNGPSDAHREKTKYCDGMQSKTFANLYEPIWSSAGKVNPDNFYANYVYNVVKTYGPYVRYWEVWNEPDYTNNWSASQTWGKSDPNPCHLSNFAAPIQSYVRMLRITYEIVKQLDKDGLVCTGGLGYPGFLDAILRNTDNPEGGSTNADYPKKGGEWFDCLSYHVYPMYYLGSNPNSDAAAAAVINHKNDFQAVLDKYSYDGTTKPRKSFIVTETNIPRKAIGNYVGGNEVQRNFLIKAAIVAQKAGIRGLYVYCPAEGKPLSEVTNPYQAMGFYQNLTSGPYNATITPGGIAWRTVSNLLKNRQYDAATTAQLKLPSNIDGGAFYSAASGDYMYVLWAKTSGASETVSAQYSFPASFNIKTLTQIDWENKDTKVTNTISLTGSPVFIKL</sequence>
<evidence type="ECO:0008006" key="3">
    <source>
        <dbReference type="Google" id="ProtNLM"/>
    </source>
</evidence>
<dbReference type="PANTHER" id="PTHR12631:SF11">
    <property type="entry name" value="GLYCOSIDE HYDROLASE FAMILY 5 DOMAIN-CONTAINING PROTEIN"/>
    <property type="match status" value="1"/>
</dbReference>
<dbReference type="AlphaFoldDB" id="A0A1I3GN24"/>
<evidence type="ECO:0000313" key="1">
    <source>
        <dbReference type="EMBL" id="SFI24820.1"/>
    </source>
</evidence>
<dbReference type="RefSeq" id="WP_090625851.1">
    <property type="nucleotide sequence ID" value="NZ_FOQO01000003.1"/>
</dbReference>
<gene>
    <name evidence="1" type="ORF">SAMN05444682_10341</name>
</gene>
<keyword evidence="2" id="KW-1185">Reference proteome</keyword>
<dbReference type="InterPro" id="IPR017853">
    <property type="entry name" value="GH"/>
</dbReference>
<dbReference type="SUPFAM" id="SSF51445">
    <property type="entry name" value="(Trans)glycosidases"/>
    <property type="match status" value="1"/>
</dbReference>
<dbReference type="InterPro" id="IPR051923">
    <property type="entry name" value="Glycosyl_Hydrolase_39"/>
</dbReference>
<dbReference type="PROSITE" id="PS51257">
    <property type="entry name" value="PROKAR_LIPOPROTEIN"/>
    <property type="match status" value="1"/>
</dbReference>
<dbReference type="OrthoDB" id="9802522at2"/>
<reference evidence="1 2" key="1">
    <citation type="submission" date="2016-10" db="EMBL/GenBank/DDBJ databases">
        <authorList>
            <person name="de Groot N.N."/>
        </authorList>
    </citation>
    <scope>NUCLEOTIDE SEQUENCE [LARGE SCALE GENOMIC DNA]</scope>
    <source>
        <strain evidence="1 2">RK1</strain>
    </source>
</reference>
<dbReference type="Gene3D" id="3.20.20.80">
    <property type="entry name" value="Glycosidases"/>
    <property type="match status" value="1"/>
</dbReference>
<name>A0A1I3GN24_9SPHI</name>